<protein>
    <submittedName>
        <fullName evidence="2">Jg7005 protein</fullName>
    </submittedName>
</protein>
<keyword evidence="3" id="KW-1185">Reference proteome</keyword>
<evidence type="ECO:0000313" key="2">
    <source>
        <dbReference type="EMBL" id="CAH2261961.1"/>
    </source>
</evidence>
<dbReference type="InterPro" id="IPR005135">
    <property type="entry name" value="Endo/exonuclease/phosphatase"/>
</dbReference>
<dbReference type="AlphaFoldDB" id="A0A8S4SJZ7"/>
<gene>
    <name evidence="2" type="primary">jg7005</name>
    <name evidence="2" type="ORF">PAEG_LOCUS24058</name>
</gene>
<dbReference type="InterPro" id="IPR050410">
    <property type="entry name" value="CCR4/nocturin_mRNA_transcr"/>
</dbReference>
<evidence type="ECO:0000313" key="3">
    <source>
        <dbReference type="Proteomes" id="UP000838756"/>
    </source>
</evidence>
<dbReference type="PANTHER" id="PTHR12121:SF100">
    <property type="entry name" value="POLY(A)-SPECIFIC RIBONUCLEASE"/>
    <property type="match status" value="1"/>
</dbReference>
<dbReference type="Gene3D" id="3.60.10.10">
    <property type="entry name" value="Endonuclease/exonuclease/phosphatase"/>
    <property type="match status" value="2"/>
</dbReference>
<organism evidence="2 3">
    <name type="scientific">Pararge aegeria aegeria</name>
    <dbReference type="NCBI Taxonomy" id="348720"/>
    <lineage>
        <taxon>Eukaryota</taxon>
        <taxon>Metazoa</taxon>
        <taxon>Ecdysozoa</taxon>
        <taxon>Arthropoda</taxon>
        <taxon>Hexapoda</taxon>
        <taxon>Insecta</taxon>
        <taxon>Pterygota</taxon>
        <taxon>Neoptera</taxon>
        <taxon>Endopterygota</taxon>
        <taxon>Lepidoptera</taxon>
        <taxon>Glossata</taxon>
        <taxon>Ditrysia</taxon>
        <taxon>Papilionoidea</taxon>
        <taxon>Nymphalidae</taxon>
        <taxon>Satyrinae</taxon>
        <taxon>Satyrini</taxon>
        <taxon>Parargina</taxon>
        <taxon>Pararge</taxon>
    </lineage>
</organism>
<dbReference type="Pfam" id="PF03372">
    <property type="entry name" value="Exo_endo_phos"/>
    <property type="match status" value="1"/>
</dbReference>
<reference evidence="2" key="1">
    <citation type="submission" date="2022-03" db="EMBL/GenBank/DDBJ databases">
        <authorList>
            <person name="Lindestad O."/>
        </authorList>
    </citation>
    <scope>NUCLEOTIDE SEQUENCE</scope>
</reference>
<proteinExistence type="predicted"/>
<accession>A0A8S4SJZ7</accession>
<name>A0A8S4SJZ7_9NEOP</name>
<dbReference type="OrthoDB" id="428734at2759"/>
<feature type="domain" description="Endonuclease/exonuclease/phosphatase" evidence="1">
    <location>
        <begin position="2"/>
        <end position="102"/>
    </location>
</feature>
<dbReference type="InterPro" id="IPR036691">
    <property type="entry name" value="Endo/exonu/phosph_ase_sf"/>
</dbReference>
<sequence length="245" mass="28186">MCYNVLCDKYATRQMYGYCPSWALEWDYRKKGILDEIRHYSADIISLQEVETDQFYAFFLPELKQDGYDGIFSPKSRAKTMSESERKYVDGCAIFFRTSKRSGQRVATLLSETKTAGSIPTIGKCVIEFLSAGRVSSEHRDFKELGYAGSLRRMPGSEHEFTHNFKLASAYSEDIMPYTNYTFDFKGIIDYIFYSKQSMTPLGLLGPLSQDWFREHKVVGCPHPHIPSGEHRRCIIVSDLLIQQP</sequence>
<dbReference type="SUPFAM" id="SSF56219">
    <property type="entry name" value="DNase I-like"/>
    <property type="match status" value="1"/>
</dbReference>
<comment type="caution">
    <text evidence="2">The sequence shown here is derived from an EMBL/GenBank/DDBJ whole genome shotgun (WGS) entry which is preliminary data.</text>
</comment>
<dbReference type="PANTHER" id="PTHR12121">
    <property type="entry name" value="CARBON CATABOLITE REPRESSOR PROTEIN 4"/>
    <property type="match status" value="1"/>
</dbReference>
<dbReference type="Proteomes" id="UP000838756">
    <property type="component" value="Unassembled WGS sequence"/>
</dbReference>
<evidence type="ECO:0000259" key="1">
    <source>
        <dbReference type="Pfam" id="PF03372"/>
    </source>
</evidence>
<dbReference type="EMBL" id="CAKXAJ010026208">
    <property type="protein sequence ID" value="CAH2261961.1"/>
    <property type="molecule type" value="Genomic_DNA"/>
</dbReference>
<dbReference type="GO" id="GO:0000175">
    <property type="term" value="F:3'-5'-RNA exonuclease activity"/>
    <property type="evidence" value="ECO:0007669"/>
    <property type="project" value="TreeGrafter"/>
</dbReference>